<evidence type="ECO:0000259" key="1">
    <source>
        <dbReference type="Pfam" id="PF00724"/>
    </source>
</evidence>
<organism evidence="2 3">
    <name type="scientific">Candolleomyces aberdarensis</name>
    <dbReference type="NCBI Taxonomy" id="2316362"/>
    <lineage>
        <taxon>Eukaryota</taxon>
        <taxon>Fungi</taxon>
        <taxon>Dikarya</taxon>
        <taxon>Basidiomycota</taxon>
        <taxon>Agaricomycotina</taxon>
        <taxon>Agaricomycetes</taxon>
        <taxon>Agaricomycetidae</taxon>
        <taxon>Agaricales</taxon>
        <taxon>Agaricineae</taxon>
        <taxon>Psathyrellaceae</taxon>
        <taxon>Candolleomyces</taxon>
    </lineage>
</organism>
<protein>
    <recommendedName>
        <fullName evidence="1">NADH:flavin oxidoreductase/NADH oxidase N-terminal domain-containing protein</fullName>
    </recommendedName>
</protein>
<dbReference type="InterPro" id="IPR001155">
    <property type="entry name" value="OxRdtase_FMN_N"/>
</dbReference>
<feature type="domain" description="NADH:flavin oxidoreductase/NADH oxidase N-terminal" evidence="1">
    <location>
        <begin position="3"/>
        <end position="342"/>
    </location>
</feature>
<keyword evidence="3" id="KW-1185">Reference proteome</keyword>
<dbReference type="SUPFAM" id="SSF51395">
    <property type="entry name" value="FMN-linked oxidoreductases"/>
    <property type="match status" value="1"/>
</dbReference>
<gene>
    <name evidence="2" type="ORF">EST38_g8289</name>
</gene>
<evidence type="ECO:0000313" key="3">
    <source>
        <dbReference type="Proteomes" id="UP000290288"/>
    </source>
</evidence>
<dbReference type="GO" id="GO:0003959">
    <property type="term" value="F:NADPH dehydrogenase activity"/>
    <property type="evidence" value="ECO:0007669"/>
    <property type="project" value="TreeGrafter"/>
</dbReference>
<dbReference type="FunFam" id="3.20.20.70:FF:000138">
    <property type="entry name" value="NADPH dehydrogenase 1"/>
    <property type="match status" value="1"/>
</dbReference>
<dbReference type="GO" id="GO:0010181">
    <property type="term" value="F:FMN binding"/>
    <property type="evidence" value="ECO:0007669"/>
    <property type="project" value="InterPro"/>
</dbReference>
<dbReference type="Proteomes" id="UP000290288">
    <property type="component" value="Unassembled WGS sequence"/>
</dbReference>
<accession>A0A4Q2DCW0</accession>
<dbReference type="InterPro" id="IPR045247">
    <property type="entry name" value="Oye-like"/>
</dbReference>
<dbReference type="InterPro" id="IPR013785">
    <property type="entry name" value="Aldolase_TIM"/>
</dbReference>
<dbReference type="CDD" id="cd02933">
    <property type="entry name" value="OYE_like_FMN"/>
    <property type="match status" value="1"/>
</dbReference>
<dbReference type="OrthoDB" id="276546at2759"/>
<dbReference type="STRING" id="2316362.A0A4Q2DCW0"/>
<dbReference type="PANTHER" id="PTHR22893:SF91">
    <property type="entry name" value="NADPH DEHYDROGENASE 2-RELATED"/>
    <property type="match status" value="1"/>
</dbReference>
<proteinExistence type="predicted"/>
<dbReference type="Gene3D" id="3.20.20.70">
    <property type="entry name" value="Aldolase class I"/>
    <property type="match status" value="1"/>
</dbReference>
<evidence type="ECO:0000313" key="2">
    <source>
        <dbReference type="EMBL" id="RXW17557.1"/>
    </source>
</evidence>
<dbReference type="PANTHER" id="PTHR22893">
    <property type="entry name" value="NADH OXIDOREDUCTASE-RELATED"/>
    <property type="match status" value="1"/>
</dbReference>
<reference evidence="2 3" key="1">
    <citation type="submission" date="2019-01" db="EMBL/GenBank/DDBJ databases">
        <title>Draft genome sequence of Psathyrella aberdarensis IHI B618.</title>
        <authorList>
            <person name="Buettner E."/>
            <person name="Kellner H."/>
        </authorList>
    </citation>
    <scope>NUCLEOTIDE SEQUENCE [LARGE SCALE GENOMIC DNA]</scope>
    <source>
        <strain evidence="2 3">IHI B618</strain>
    </source>
</reference>
<dbReference type="AlphaFoldDB" id="A0A4Q2DCW0"/>
<dbReference type="Pfam" id="PF00724">
    <property type="entry name" value="Oxidored_FMN"/>
    <property type="match status" value="1"/>
</dbReference>
<comment type="caution">
    <text evidence="2">The sequence shown here is derived from an EMBL/GenBank/DDBJ whole genome shotgun (WGS) entry which is preliminary data.</text>
</comment>
<name>A0A4Q2DCW0_9AGAR</name>
<dbReference type="EMBL" id="SDEE01000331">
    <property type="protein sequence ID" value="RXW17557.1"/>
    <property type="molecule type" value="Genomic_DNA"/>
</dbReference>
<sequence>MSSLFSPVKVGNVHLEHRVVLAPLTRMRASSGDHVPLPNMVKEYYSQRSLVPGTLLVTEATFIAREAGGMPLVPGIWSSEQIQAWKEITSAVHANKSYIFLQLWALGRTARPDLLATEGGYECVAPSSIPLSDRSADTPAPRSLTVAEIDKYVELYAQAARNAIDAGFDGVEVHGANGYLVDQFLQDVSNTRTDEYGGSIENRSRFGLRVMDAIANAIGEERTAIRLSPWARYQDMKMKDPIPQFSHFVSTLASSHPNLAYLHVPEAPPVEERMDVKDLAEIPEESNDFLRKIWSPRPFISCGGYTRQTALDVAKSKGDLIAFGRPFISNPDLPFRLKHDIPLGEYYELTFYFFSDNPGSEKGYIDYPFSAQFLKVQNSKGEIEH</sequence>